<evidence type="ECO:0000256" key="1">
    <source>
        <dbReference type="SAM" id="Phobius"/>
    </source>
</evidence>
<name>A0A158RSA6_BACC3</name>
<dbReference type="KEGG" id="bcx:BCA_2567"/>
<protein>
    <submittedName>
        <fullName evidence="2">Uncharacterized protein</fullName>
    </submittedName>
</protein>
<evidence type="ECO:0000313" key="3">
    <source>
        <dbReference type="Proteomes" id="UP000002210"/>
    </source>
</evidence>
<dbReference type="Proteomes" id="UP000002210">
    <property type="component" value="Chromosome"/>
</dbReference>
<reference evidence="2 3" key="1">
    <citation type="submission" date="2009-02" db="EMBL/GenBank/DDBJ databases">
        <title>Genome sequence of Bacillus cereus 03BB102.</title>
        <authorList>
            <person name="Dodson R.J."/>
            <person name="Jackson P."/>
            <person name="Munk A.C."/>
            <person name="Brettin T."/>
            <person name="Bruce D."/>
            <person name="Detter C."/>
            <person name="Tapia R."/>
            <person name="Han C."/>
            <person name="Sutton G."/>
            <person name="Sims D."/>
        </authorList>
    </citation>
    <scope>NUCLEOTIDE SEQUENCE [LARGE SCALE GENOMIC DNA]</scope>
    <source>
        <strain evidence="2 3">03BB102</strain>
    </source>
</reference>
<sequence length="74" mass="8447">MFFAFKLALKNLTLFLFTMTTNKETFTTTLISLKLPIVIATVLIFRFPPIITTMIFLRTPAIIIPGHSFIPPFN</sequence>
<proteinExistence type="predicted"/>
<keyword evidence="1" id="KW-0472">Membrane</keyword>
<keyword evidence="1" id="KW-0812">Transmembrane</keyword>
<feature type="transmembrane region" description="Helical" evidence="1">
    <location>
        <begin position="33"/>
        <end position="57"/>
    </location>
</feature>
<evidence type="ECO:0000313" key="2">
    <source>
        <dbReference type="EMBL" id="ACO30215.1"/>
    </source>
</evidence>
<gene>
    <name evidence="2" type="ordered locus">BCA_2567</name>
</gene>
<organism evidence="2 3">
    <name type="scientific">Bacillus cereus (strain 03BB102)</name>
    <dbReference type="NCBI Taxonomy" id="572264"/>
    <lineage>
        <taxon>Bacteria</taxon>
        <taxon>Bacillati</taxon>
        <taxon>Bacillota</taxon>
        <taxon>Bacilli</taxon>
        <taxon>Bacillales</taxon>
        <taxon>Bacillaceae</taxon>
        <taxon>Bacillus</taxon>
        <taxon>Bacillus cereus group</taxon>
    </lineage>
</organism>
<keyword evidence="1" id="KW-1133">Transmembrane helix</keyword>
<dbReference type="AlphaFoldDB" id="A0A158RSA6"/>
<accession>A0A158RSA6</accession>
<dbReference type="EMBL" id="CP001407">
    <property type="protein sequence ID" value="ACO30215.1"/>
    <property type="molecule type" value="Genomic_DNA"/>
</dbReference>